<dbReference type="Gene3D" id="3.20.20.80">
    <property type="entry name" value="Glycosidases"/>
    <property type="match status" value="1"/>
</dbReference>
<protein>
    <submittedName>
        <fullName evidence="3">Glycoside hydrolase family 140 protein</fullName>
    </submittedName>
</protein>
<dbReference type="Pfam" id="PF12904">
    <property type="entry name" value="Collagen_bind_2"/>
    <property type="match status" value="1"/>
</dbReference>
<dbReference type="InterPro" id="IPR025277">
    <property type="entry name" value="Apiosidase-like_cat_dom"/>
</dbReference>
<dbReference type="PANTHER" id="PTHR37836">
    <property type="entry name" value="LMO1036 PROTEIN"/>
    <property type="match status" value="1"/>
</dbReference>
<dbReference type="Proteomes" id="UP001224325">
    <property type="component" value="Chromosome"/>
</dbReference>
<dbReference type="Pfam" id="PF13204">
    <property type="entry name" value="Apiosidase"/>
    <property type="match status" value="1"/>
</dbReference>
<dbReference type="KEGG" id="mlil:QLS71_018900"/>
<dbReference type="InterPro" id="IPR024749">
    <property type="entry name" value="Collagen-bd_put"/>
</dbReference>
<evidence type="ECO:0000259" key="2">
    <source>
        <dbReference type="Pfam" id="PF13204"/>
    </source>
</evidence>
<dbReference type="SUPFAM" id="SSF51445">
    <property type="entry name" value="(Trans)glycosidases"/>
    <property type="match status" value="1"/>
</dbReference>
<dbReference type="AlphaFoldDB" id="A0AAU7EE58"/>
<reference evidence="3" key="1">
    <citation type="submission" date="2024-04" db="EMBL/GenBank/DDBJ databases">
        <title>Mariniflexile litorale, isolated from the shallow sediments of the Sea of Japan.</title>
        <authorList>
            <person name="Romanenko L."/>
            <person name="Isaeva M."/>
        </authorList>
    </citation>
    <scope>NUCLEOTIDE SEQUENCE [LARGE SCALE GENOMIC DNA]</scope>
    <source>
        <strain evidence="3">KMM 9835</strain>
    </source>
</reference>
<keyword evidence="3" id="KW-0378">Hydrolase</keyword>
<dbReference type="InterPro" id="IPR017853">
    <property type="entry name" value="GH"/>
</dbReference>
<accession>A0AAU7EE58</accession>
<feature type="domain" description="Apiosidase-like catalytic" evidence="2">
    <location>
        <begin position="31"/>
        <end position="364"/>
    </location>
</feature>
<dbReference type="RefSeq" id="WP_308992169.1">
    <property type="nucleotide sequence ID" value="NZ_CP155618.1"/>
</dbReference>
<feature type="domain" description="Putative collagen-binding" evidence="1">
    <location>
        <begin position="368"/>
        <end position="457"/>
    </location>
</feature>
<dbReference type="EMBL" id="CP155618">
    <property type="protein sequence ID" value="XBL14364.1"/>
    <property type="molecule type" value="Genomic_DNA"/>
</dbReference>
<dbReference type="GO" id="GO:0016787">
    <property type="term" value="F:hydrolase activity"/>
    <property type="evidence" value="ECO:0007669"/>
    <property type="project" value="UniProtKB-KW"/>
</dbReference>
<gene>
    <name evidence="3" type="ORF">QLS71_018900</name>
</gene>
<dbReference type="PANTHER" id="PTHR37836:SF3">
    <property type="entry name" value="ENDOGLUCANASE"/>
    <property type="match status" value="1"/>
</dbReference>
<proteinExistence type="predicted"/>
<evidence type="ECO:0000313" key="4">
    <source>
        <dbReference type="Proteomes" id="UP001224325"/>
    </source>
</evidence>
<keyword evidence="4" id="KW-1185">Reference proteome</keyword>
<name>A0AAU7EE58_9FLAO</name>
<evidence type="ECO:0000313" key="3">
    <source>
        <dbReference type="EMBL" id="XBL14364.1"/>
    </source>
</evidence>
<evidence type="ECO:0000259" key="1">
    <source>
        <dbReference type="Pfam" id="PF12904"/>
    </source>
</evidence>
<organism evidence="3 4">
    <name type="scientific">Mariniflexile litorale</name>
    <dbReference type="NCBI Taxonomy" id="3045158"/>
    <lineage>
        <taxon>Bacteria</taxon>
        <taxon>Pseudomonadati</taxon>
        <taxon>Bacteroidota</taxon>
        <taxon>Flavobacteriia</taxon>
        <taxon>Flavobacteriales</taxon>
        <taxon>Flavobacteriaceae</taxon>
        <taxon>Mariniflexile</taxon>
    </lineage>
</organism>
<sequence length="471" mass="54122">MTKNVLIIAFITFSICVKGQAPWDNGNLKVSENERYLQHANGKPFFWLGDTSWLLPIRLNRDEVKLYFENRKEKGFNVVQCIFVQNYDHKNSYDDYPYANDDVSQPIQTPGNNPNNSDEYDYFDHLDYIVEVAAQNGIYIALTPTWRDLVKKDTNLTIEKAELFAAHLGNHFKNKPNIIWVNGGSTKGDTFTEIWQTIGATIKKTDPNHLITFHPFGRMQSSTWFNNDSWLDVNMFVSGHRTYAQDETGYGEDSWRYVLDDLSKKPLRPTLDGEASYESLPQGIHDHSQPYWKANDIRRYAYWSVFAGSCGHVYGENTVRQVYKEGENAPESGAKLSFVEALDVEGAFELQYLKNLILSRPYFERMNDQSVVAGDEGEKYNRILVSKGKDYLMAYNYTGRNFTIQMGKISGEKVIAWWYDTRTGSSQKIGEFENKGKLTFNPPGTKFNGNDWVLLLDNKSKKFNTPGIVIQ</sequence>